<evidence type="ECO:0000313" key="2">
    <source>
        <dbReference type="Proteomes" id="UP000013984"/>
    </source>
</evidence>
<comment type="caution">
    <text evidence="1">The sequence shown here is derived from an EMBL/GenBank/DDBJ whole genome shotgun (WGS) entry which is preliminary data.</text>
</comment>
<accession>R8ZYX3</accession>
<dbReference type="EMBL" id="AOGZ02000014">
    <property type="protein sequence ID" value="EOQ95148.1"/>
    <property type="molecule type" value="Genomic_DNA"/>
</dbReference>
<dbReference type="STRING" id="1218599.LEP1GSC195_2042"/>
<evidence type="ECO:0000313" key="1">
    <source>
        <dbReference type="EMBL" id="EOQ95148.1"/>
    </source>
</evidence>
<protein>
    <submittedName>
        <fullName evidence="1">Outer membrane protein</fullName>
    </submittedName>
</protein>
<dbReference type="InterPro" id="IPR023614">
    <property type="entry name" value="Porin_dom_sf"/>
</dbReference>
<reference evidence="1" key="1">
    <citation type="submission" date="2013-04" db="EMBL/GenBank/DDBJ databases">
        <authorList>
            <person name="Harkins D.M."/>
            <person name="Durkin A.S."/>
            <person name="Brinkac L.M."/>
            <person name="Haft D.H."/>
            <person name="Selengut J.D."/>
            <person name="Sanka R."/>
            <person name="DePew J."/>
            <person name="Purushe J."/>
            <person name="Galloway R.L."/>
            <person name="Vinetz J.M."/>
            <person name="Sutton G.G."/>
            <person name="Nierman W.C."/>
            <person name="Fouts D.E."/>
        </authorList>
    </citation>
    <scope>NUCLEOTIDE SEQUENCE [LARGE SCALE GENOMIC DNA]</scope>
    <source>
        <strain evidence="1">CDC</strain>
    </source>
</reference>
<dbReference type="Pfam" id="PF07642">
    <property type="entry name" value="BBP2"/>
    <property type="match status" value="1"/>
</dbReference>
<dbReference type="RefSeq" id="WP_015680545.1">
    <property type="nucleotide sequence ID" value="NZ_AOGZ02000014.1"/>
</dbReference>
<proteinExistence type="predicted"/>
<keyword evidence="2" id="KW-1185">Reference proteome</keyword>
<dbReference type="Gene3D" id="2.40.160.10">
    <property type="entry name" value="Porin"/>
    <property type="match status" value="1"/>
</dbReference>
<dbReference type="Proteomes" id="UP000013984">
    <property type="component" value="Unassembled WGS sequence"/>
</dbReference>
<dbReference type="AlphaFoldDB" id="R8ZYX3"/>
<name>R8ZYX3_9LEPT</name>
<organism evidence="1 2">
    <name type="scientific">Leptospira wolbachii serovar Codice str. CDC</name>
    <dbReference type="NCBI Taxonomy" id="1218599"/>
    <lineage>
        <taxon>Bacteria</taxon>
        <taxon>Pseudomonadati</taxon>
        <taxon>Spirochaetota</taxon>
        <taxon>Spirochaetia</taxon>
        <taxon>Leptospirales</taxon>
        <taxon>Leptospiraceae</taxon>
        <taxon>Leptospira</taxon>
    </lineage>
</organism>
<gene>
    <name evidence="1" type="ORF">LEP1GSC195_2042</name>
</gene>
<dbReference type="InterPro" id="IPR011486">
    <property type="entry name" value="BBP2"/>
</dbReference>
<sequence length="421" mass="48697">MMFDQTSVLSFGNIIISGYPKSLLRIFLLILIFVFSPLFAEETTSEKPIPETDSVPKSIELPKSLQFGGLIDSYYVFNRNLPKDTERNFTTQAVRNGEFNVNLAYIDAKVEEKKYRGRLAFQWGTSVNANYAAEVSTEKYSNQNSVKNIQEAYTGFKIGRDTWVDAGIFFGNIGHESWISHNNVNYTRAFALDYVPYYSTGVRLSHQFTDKLSGQIQVLNGWQNITDNNKDKSFGSQLKYSFNDHFILTLNQFAGNEAPNSERKQMRYYNNTILEWIVSDRVKLVGQFDAGAQKEKQSFIYEPWLGNYDPSLGEYRETASNAFRHWYHGTIWASFLLSPEYRLSFRIERFYDPKQVMATTGTPNGFMSNGYTTTFDILSFEQGLLRFEYVYRRSADSLFAYRDSQTSKKEDFFVVAFSMKF</sequence>